<feature type="region of interest" description="Disordered" evidence="1">
    <location>
        <begin position="46"/>
        <end position="67"/>
    </location>
</feature>
<protein>
    <submittedName>
        <fullName evidence="2">Uncharacterized protein</fullName>
    </submittedName>
</protein>
<name>A0ABQ9HAR0_9NEOP</name>
<gene>
    <name evidence="2" type="ORF">PR048_017843</name>
</gene>
<dbReference type="EMBL" id="JARBHB010000006">
    <property type="protein sequence ID" value="KAJ8881362.1"/>
    <property type="molecule type" value="Genomic_DNA"/>
</dbReference>
<reference evidence="2 3" key="1">
    <citation type="submission" date="2023-02" db="EMBL/GenBank/DDBJ databases">
        <title>LHISI_Scaffold_Assembly.</title>
        <authorList>
            <person name="Stuart O.P."/>
            <person name="Cleave R."/>
            <person name="Magrath M.J.L."/>
            <person name="Mikheyev A.S."/>
        </authorList>
    </citation>
    <scope>NUCLEOTIDE SEQUENCE [LARGE SCALE GENOMIC DNA]</scope>
    <source>
        <strain evidence="2">Daus_M_001</strain>
        <tissue evidence="2">Leg muscle</tissue>
    </source>
</reference>
<evidence type="ECO:0000313" key="2">
    <source>
        <dbReference type="EMBL" id="KAJ8881362.1"/>
    </source>
</evidence>
<keyword evidence="3" id="KW-1185">Reference proteome</keyword>
<accession>A0ABQ9HAR0</accession>
<evidence type="ECO:0000256" key="1">
    <source>
        <dbReference type="SAM" id="MobiDB-lite"/>
    </source>
</evidence>
<sequence length="122" mass="14252">MQVKLQRSYQQNAGKCSKMKRKWWQCKRLSSTEMRHIQNNMIKSMTTANKEARISSERVTSSTRKQGSVCDRCEKNTSVEHAQLMVESVIHVMAIITLLGVFRFKRQNLYLLHHEHCQALVS</sequence>
<evidence type="ECO:0000313" key="3">
    <source>
        <dbReference type="Proteomes" id="UP001159363"/>
    </source>
</evidence>
<comment type="caution">
    <text evidence="2">The sequence shown here is derived from an EMBL/GenBank/DDBJ whole genome shotgun (WGS) entry which is preliminary data.</text>
</comment>
<proteinExistence type="predicted"/>
<dbReference type="Proteomes" id="UP001159363">
    <property type="component" value="Chromosome 5"/>
</dbReference>
<feature type="compositionally biased region" description="Polar residues" evidence="1">
    <location>
        <begin position="57"/>
        <end position="66"/>
    </location>
</feature>
<organism evidence="2 3">
    <name type="scientific">Dryococelus australis</name>
    <dbReference type="NCBI Taxonomy" id="614101"/>
    <lineage>
        <taxon>Eukaryota</taxon>
        <taxon>Metazoa</taxon>
        <taxon>Ecdysozoa</taxon>
        <taxon>Arthropoda</taxon>
        <taxon>Hexapoda</taxon>
        <taxon>Insecta</taxon>
        <taxon>Pterygota</taxon>
        <taxon>Neoptera</taxon>
        <taxon>Polyneoptera</taxon>
        <taxon>Phasmatodea</taxon>
        <taxon>Verophasmatodea</taxon>
        <taxon>Anareolatae</taxon>
        <taxon>Phasmatidae</taxon>
        <taxon>Eurycanthinae</taxon>
        <taxon>Dryococelus</taxon>
    </lineage>
</organism>